<dbReference type="OrthoDB" id="200343at2157"/>
<evidence type="ECO:0000256" key="1">
    <source>
        <dbReference type="ARBA" id="ARBA00004651"/>
    </source>
</evidence>
<evidence type="ECO:0000256" key="4">
    <source>
        <dbReference type="ARBA" id="ARBA00022989"/>
    </source>
</evidence>
<evidence type="ECO:0000313" key="10">
    <source>
        <dbReference type="Proteomes" id="UP000199199"/>
    </source>
</evidence>
<dbReference type="PANTHER" id="PTHR35402:SF1">
    <property type="entry name" value="TYPE II SECRETION SYSTEM PROTEIN GSPF DOMAIN-CONTAINING PROTEIN"/>
    <property type="match status" value="1"/>
</dbReference>
<keyword evidence="5 7" id="KW-0472">Membrane</keyword>
<dbReference type="InterPro" id="IPR042094">
    <property type="entry name" value="T2SS_GspF_sf"/>
</dbReference>
<dbReference type="GO" id="GO:0005886">
    <property type="term" value="C:plasma membrane"/>
    <property type="evidence" value="ECO:0007669"/>
    <property type="project" value="UniProtKB-SubCell"/>
</dbReference>
<evidence type="ECO:0000256" key="7">
    <source>
        <dbReference type="SAM" id="Phobius"/>
    </source>
</evidence>
<keyword evidence="2" id="KW-1003">Cell membrane</keyword>
<feature type="transmembrane region" description="Helical" evidence="7">
    <location>
        <begin position="94"/>
        <end position="119"/>
    </location>
</feature>
<dbReference type="InterPro" id="IPR056569">
    <property type="entry name" value="ArlJ-like"/>
</dbReference>
<evidence type="ECO:0000256" key="5">
    <source>
        <dbReference type="ARBA" id="ARBA00023136"/>
    </source>
</evidence>
<evidence type="ECO:0000259" key="8">
    <source>
        <dbReference type="Pfam" id="PF00482"/>
    </source>
</evidence>
<sequence>MSTGSTTTTESERSSSDALGPALPLARSSRLYALLGPVSMTLERKLGEARMSATGQEYLARALRLGCLVGVGCCLAGLILGYVVGGVAQPSETIAIAGVTSLVCGVGGGGLCVCSMLAIPSARAAARKREIDALLPDAIAYMYALSVGGLDHLEVFEALADAEDAYGDVALAFRSIRREVEYAGVDYRTAIRTRARETPSDELAQFLLDLLSTINSGGDFEVFLAEKTDRHAKNARQRQEQTLDTLELIGELYLTVSLFPLLVVVVVVVMQLVPGAATIDAVLYLAVYGLIPAIGVGFLVLISTVKRDDPGTGTLEGRSTARSESAREWDTFGWHVVAPTGDQPRIRTRIARRAWLHRVRTAARNPHRFFRDHPLATLAVTVPAAILAVAGSALVGASAFPSSGGIGDSIVVTIRYLYVPLFTVLTPIAVFYEWNRRRRRALADALSETLRTLSSANDTGQTLLESIRTVSRTASGALAAELDAIHTKVAYGRRLDESLFEFANCYHIPRLARTTRLVADAQKATNHVTPVLRTAAAASETHDDLEAERRSRTRVQIAIVVMTFATMLTVIGLLQTQFVETMSGLESGSATGSNTASATGQLASTGSGATLDADTLSVVFFHAVTIHAILSGFVCGYLRNAALLSGAKYVLALSTVALCSWLVVV</sequence>
<dbReference type="Proteomes" id="UP000199199">
    <property type="component" value="Unassembled WGS sequence"/>
</dbReference>
<feature type="transmembrane region" description="Helical" evidence="7">
    <location>
        <begin position="375"/>
        <end position="400"/>
    </location>
</feature>
<feature type="transmembrane region" description="Helical" evidence="7">
    <location>
        <begin position="412"/>
        <end position="432"/>
    </location>
</feature>
<protein>
    <submittedName>
        <fullName evidence="9">Flagellar protein FlaJ</fullName>
    </submittedName>
</protein>
<feature type="transmembrane region" description="Helical" evidence="7">
    <location>
        <begin position="248"/>
        <end position="269"/>
    </location>
</feature>
<evidence type="ECO:0000256" key="6">
    <source>
        <dbReference type="SAM" id="MobiDB-lite"/>
    </source>
</evidence>
<feature type="domain" description="Type II secretion system protein GspF" evidence="8">
    <location>
        <begin position="139"/>
        <end position="267"/>
    </location>
</feature>
<keyword evidence="9" id="KW-0966">Cell projection</keyword>
<organism evidence="9 10">
    <name type="scientific">Halostagnicola kamekurae</name>
    <dbReference type="NCBI Taxonomy" id="619731"/>
    <lineage>
        <taxon>Archaea</taxon>
        <taxon>Methanobacteriati</taxon>
        <taxon>Methanobacteriota</taxon>
        <taxon>Stenosarchaea group</taxon>
        <taxon>Halobacteria</taxon>
        <taxon>Halobacteriales</taxon>
        <taxon>Natrialbaceae</taxon>
        <taxon>Halostagnicola</taxon>
    </lineage>
</organism>
<feature type="transmembrane region" description="Helical" evidence="7">
    <location>
        <begin position="619"/>
        <end position="639"/>
    </location>
</feature>
<feature type="transmembrane region" description="Helical" evidence="7">
    <location>
        <begin position="65"/>
        <end position="88"/>
    </location>
</feature>
<proteinExistence type="predicted"/>
<evidence type="ECO:0000256" key="3">
    <source>
        <dbReference type="ARBA" id="ARBA00022692"/>
    </source>
</evidence>
<feature type="domain" description="Type II secretion system protein GspF" evidence="8">
    <location>
        <begin position="450"/>
        <end position="573"/>
    </location>
</feature>
<keyword evidence="9" id="KW-0282">Flagellum</keyword>
<feature type="transmembrane region" description="Helical" evidence="7">
    <location>
        <begin position="555"/>
        <end position="574"/>
    </location>
</feature>
<dbReference type="InterPro" id="IPR018076">
    <property type="entry name" value="T2SS_GspF_dom"/>
</dbReference>
<keyword evidence="3 7" id="KW-0812">Transmembrane</keyword>
<evidence type="ECO:0000256" key="2">
    <source>
        <dbReference type="ARBA" id="ARBA00022475"/>
    </source>
</evidence>
<accession>A0A1I6SFX0</accession>
<feature type="transmembrane region" description="Helical" evidence="7">
    <location>
        <begin position="646"/>
        <end position="664"/>
    </location>
</feature>
<dbReference type="EMBL" id="FOZS01000002">
    <property type="protein sequence ID" value="SFS75881.1"/>
    <property type="molecule type" value="Genomic_DNA"/>
</dbReference>
<keyword evidence="4 7" id="KW-1133">Transmembrane helix</keyword>
<dbReference type="Gene3D" id="1.20.81.30">
    <property type="entry name" value="Type II secretion system (T2SS), domain F"/>
    <property type="match status" value="1"/>
</dbReference>
<feature type="region of interest" description="Disordered" evidence="6">
    <location>
        <begin position="1"/>
        <end position="21"/>
    </location>
</feature>
<keyword evidence="10" id="KW-1185">Reference proteome</keyword>
<dbReference type="PANTHER" id="PTHR35402">
    <property type="entry name" value="INTEGRAL MEMBRANE PROTEIN-RELATED"/>
    <property type="match status" value="1"/>
</dbReference>
<reference evidence="10" key="1">
    <citation type="submission" date="2016-10" db="EMBL/GenBank/DDBJ databases">
        <authorList>
            <person name="Varghese N."/>
            <person name="Submissions S."/>
        </authorList>
    </citation>
    <scope>NUCLEOTIDE SEQUENCE [LARGE SCALE GENOMIC DNA]</scope>
    <source>
        <strain evidence="10">DSM 22427</strain>
    </source>
</reference>
<evidence type="ECO:0000313" key="9">
    <source>
        <dbReference type="EMBL" id="SFS75881.1"/>
    </source>
</evidence>
<keyword evidence="9" id="KW-0969">Cilium</keyword>
<dbReference type="AlphaFoldDB" id="A0A1I6SFX0"/>
<name>A0A1I6SFX0_9EURY</name>
<feature type="transmembrane region" description="Helical" evidence="7">
    <location>
        <begin position="281"/>
        <end position="302"/>
    </location>
</feature>
<gene>
    <name evidence="9" type="ORF">SAMN04488556_2644</name>
</gene>
<dbReference type="Pfam" id="PF00482">
    <property type="entry name" value="T2SSF"/>
    <property type="match status" value="2"/>
</dbReference>
<comment type="subcellular location">
    <subcellularLocation>
        <location evidence="1">Cell membrane</location>
        <topology evidence="1">Multi-pass membrane protein</topology>
    </subcellularLocation>
</comment>